<evidence type="ECO:0000256" key="1">
    <source>
        <dbReference type="SAM" id="MobiDB-lite"/>
    </source>
</evidence>
<accession>A0ABD3G9N5</accession>
<dbReference type="Proteomes" id="UP001633002">
    <property type="component" value="Unassembled WGS sequence"/>
</dbReference>
<organism evidence="2 3">
    <name type="scientific">Riccia sorocarpa</name>
    <dbReference type="NCBI Taxonomy" id="122646"/>
    <lineage>
        <taxon>Eukaryota</taxon>
        <taxon>Viridiplantae</taxon>
        <taxon>Streptophyta</taxon>
        <taxon>Embryophyta</taxon>
        <taxon>Marchantiophyta</taxon>
        <taxon>Marchantiopsida</taxon>
        <taxon>Marchantiidae</taxon>
        <taxon>Marchantiales</taxon>
        <taxon>Ricciaceae</taxon>
        <taxon>Riccia</taxon>
    </lineage>
</organism>
<feature type="compositionally biased region" description="Basic and acidic residues" evidence="1">
    <location>
        <begin position="30"/>
        <end position="39"/>
    </location>
</feature>
<dbReference type="EMBL" id="JBJQOH010000008">
    <property type="protein sequence ID" value="KAL3675858.1"/>
    <property type="molecule type" value="Genomic_DNA"/>
</dbReference>
<evidence type="ECO:0000313" key="2">
    <source>
        <dbReference type="EMBL" id="KAL3675858.1"/>
    </source>
</evidence>
<evidence type="ECO:0000313" key="3">
    <source>
        <dbReference type="Proteomes" id="UP001633002"/>
    </source>
</evidence>
<feature type="region of interest" description="Disordered" evidence="1">
    <location>
        <begin position="30"/>
        <end position="57"/>
    </location>
</feature>
<reference evidence="2 3" key="1">
    <citation type="submission" date="2024-09" db="EMBL/GenBank/DDBJ databases">
        <title>Chromosome-scale assembly of Riccia sorocarpa.</title>
        <authorList>
            <person name="Paukszto L."/>
        </authorList>
    </citation>
    <scope>NUCLEOTIDE SEQUENCE [LARGE SCALE GENOMIC DNA]</scope>
    <source>
        <strain evidence="2">LP-2024</strain>
        <tissue evidence="2">Aerial parts of the thallus</tissue>
    </source>
</reference>
<protein>
    <recommendedName>
        <fullName evidence="4">Histone H3</fullName>
    </recommendedName>
</protein>
<evidence type="ECO:0008006" key="4">
    <source>
        <dbReference type="Google" id="ProtNLM"/>
    </source>
</evidence>
<dbReference type="AlphaFoldDB" id="A0ABD3G9N5"/>
<gene>
    <name evidence="2" type="ORF">R1sor_025806</name>
</gene>
<proteinExistence type="predicted"/>
<sequence length="81" mass="7917">MLRIVAPSHGVAVLGGLVLETGEVGREEAFESGDARDGGDAAADGRAAPGGGLEEAEGEGSTLAVLYAALPREATAVGPVT</sequence>
<comment type="caution">
    <text evidence="2">The sequence shown here is derived from an EMBL/GenBank/DDBJ whole genome shotgun (WGS) entry which is preliminary data.</text>
</comment>
<name>A0ABD3G9N5_9MARC</name>
<keyword evidence="3" id="KW-1185">Reference proteome</keyword>